<dbReference type="CDD" id="cd03301">
    <property type="entry name" value="ABC_MalK_N"/>
    <property type="match status" value="1"/>
</dbReference>
<evidence type="ECO:0000256" key="6">
    <source>
        <dbReference type="ARBA" id="ARBA00023136"/>
    </source>
</evidence>
<protein>
    <submittedName>
        <fullName evidence="8">ABC transporter ATP-binding protein</fullName>
    </submittedName>
</protein>
<sequence length="373" mass="41554">MKSVELIDVTKTYGNGSVIIKNLNLSIQSGEFFVLVGPSGCGKSTILRMIAGLEGMTSGTLLIGGKPANLLPPSKRSLSMVFQNYALYPHLTARENIIFGLKAHRIGKDIVEKRLREAAEMLNLAPCLDRKPRQLSGGQRQRIALARSIVSEAPICLMDEPLSNLDAKLRARMRSEIRRIQRKIGTTMIYVTHDQIEAMTMGDRMAVLHDGTVQQIGRPIDVYNHPDHTFVASFIGSPQMNLMPAVYDDVQKILRIGASWTITRELPIAGGEVILGIRPENIHPATHPASAQNKAIHFSANIIDTEILGNETQLTFLLDHQTWTAKWEGQWTIPDQSAQEMVILPENLLVFDRKDGHILYDPKRSQKVEEVTV</sequence>
<dbReference type="SUPFAM" id="SSF52540">
    <property type="entry name" value="P-loop containing nucleoside triphosphate hydrolases"/>
    <property type="match status" value="1"/>
</dbReference>
<evidence type="ECO:0000256" key="3">
    <source>
        <dbReference type="ARBA" id="ARBA00022741"/>
    </source>
</evidence>
<dbReference type="Pfam" id="PF00005">
    <property type="entry name" value="ABC_tran"/>
    <property type="match status" value="1"/>
</dbReference>
<dbReference type="Gene3D" id="2.40.50.100">
    <property type="match status" value="1"/>
</dbReference>
<reference evidence="9" key="1">
    <citation type="journal article" date="2019" name="Int. J. Syst. Evol. Microbiol.">
        <title>The Global Catalogue of Microorganisms (GCM) 10K type strain sequencing project: providing services to taxonomists for standard genome sequencing and annotation.</title>
        <authorList>
            <consortium name="The Broad Institute Genomics Platform"/>
            <consortium name="The Broad Institute Genome Sequencing Center for Infectious Disease"/>
            <person name="Wu L."/>
            <person name="Ma J."/>
        </authorList>
    </citation>
    <scope>NUCLEOTIDE SEQUENCE [LARGE SCALE GENOMIC DNA]</scope>
    <source>
        <strain evidence="9">TISTR 2466</strain>
    </source>
</reference>
<dbReference type="PROSITE" id="PS00211">
    <property type="entry name" value="ABC_TRANSPORTER_1"/>
    <property type="match status" value="1"/>
</dbReference>
<dbReference type="Gene3D" id="3.40.50.300">
    <property type="entry name" value="P-loop containing nucleotide triphosphate hydrolases"/>
    <property type="match status" value="1"/>
</dbReference>
<dbReference type="InterPro" id="IPR040582">
    <property type="entry name" value="OB_MalK-like"/>
</dbReference>
<keyword evidence="9" id="KW-1185">Reference proteome</keyword>
<dbReference type="InterPro" id="IPR015855">
    <property type="entry name" value="ABC_transpr_MalK-like"/>
</dbReference>
<evidence type="ECO:0000313" key="8">
    <source>
        <dbReference type="EMBL" id="MFD2694845.1"/>
    </source>
</evidence>
<proteinExistence type="predicted"/>
<keyword evidence="5" id="KW-1278">Translocase</keyword>
<dbReference type="InterPro" id="IPR003439">
    <property type="entry name" value="ABC_transporter-like_ATP-bd"/>
</dbReference>
<dbReference type="InterPro" id="IPR008995">
    <property type="entry name" value="Mo/tungstate-bd_C_term_dom"/>
</dbReference>
<dbReference type="Pfam" id="PF17912">
    <property type="entry name" value="OB_MalK"/>
    <property type="match status" value="1"/>
</dbReference>
<dbReference type="GO" id="GO:0005524">
    <property type="term" value="F:ATP binding"/>
    <property type="evidence" value="ECO:0007669"/>
    <property type="project" value="UniProtKB-KW"/>
</dbReference>
<evidence type="ECO:0000256" key="2">
    <source>
        <dbReference type="ARBA" id="ARBA00022475"/>
    </source>
</evidence>
<keyword evidence="1" id="KW-0813">Transport</keyword>
<dbReference type="SUPFAM" id="SSF50331">
    <property type="entry name" value="MOP-like"/>
    <property type="match status" value="1"/>
</dbReference>
<dbReference type="Proteomes" id="UP001597399">
    <property type="component" value="Unassembled WGS sequence"/>
</dbReference>
<dbReference type="PROSITE" id="PS50893">
    <property type="entry name" value="ABC_TRANSPORTER_2"/>
    <property type="match status" value="1"/>
</dbReference>
<keyword evidence="6" id="KW-0472">Membrane</keyword>
<dbReference type="RefSeq" id="WP_253061912.1">
    <property type="nucleotide sequence ID" value="NZ_JAMXWM010000011.1"/>
</dbReference>
<keyword evidence="4 8" id="KW-0067">ATP-binding</keyword>
<organism evidence="8 9">
    <name type="scientific">Sporolactobacillus shoreicorticis</name>
    <dbReference type="NCBI Taxonomy" id="1923877"/>
    <lineage>
        <taxon>Bacteria</taxon>
        <taxon>Bacillati</taxon>
        <taxon>Bacillota</taxon>
        <taxon>Bacilli</taxon>
        <taxon>Bacillales</taxon>
        <taxon>Sporolactobacillaceae</taxon>
        <taxon>Sporolactobacillus</taxon>
    </lineage>
</organism>
<gene>
    <name evidence="8" type="ORF">ACFSUE_14605</name>
</gene>
<keyword evidence="3" id="KW-0547">Nucleotide-binding</keyword>
<evidence type="ECO:0000313" key="9">
    <source>
        <dbReference type="Proteomes" id="UP001597399"/>
    </source>
</evidence>
<dbReference type="InterPro" id="IPR047641">
    <property type="entry name" value="ABC_transpr_MalK/UgpC-like"/>
</dbReference>
<dbReference type="InterPro" id="IPR017871">
    <property type="entry name" value="ABC_transporter-like_CS"/>
</dbReference>
<dbReference type="PANTHER" id="PTHR43875:SF15">
    <property type="entry name" value="TREHALOSE IMPORT ATP-BINDING PROTEIN SUGC"/>
    <property type="match status" value="1"/>
</dbReference>
<evidence type="ECO:0000256" key="5">
    <source>
        <dbReference type="ARBA" id="ARBA00022967"/>
    </source>
</evidence>
<name>A0ABW5S5X7_9BACL</name>
<comment type="caution">
    <text evidence="8">The sequence shown here is derived from an EMBL/GenBank/DDBJ whole genome shotgun (WGS) entry which is preliminary data.</text>
</comment>
<accession>A0ABW5S5X7</accession>
<evidence type="ECO:0000256" key="4">
    <source>
        <dbReference type="ARBA" id="ARBA00022840"/>
    </source>
</evidence>
<dbReference type="PANTHER" id="PTHR43875">
    <property type="entry name" value="MALTODEXTRIN IMPORT ATP-BINDING PROTEIN MSMX"/>
    <property type="match status" value="1"/>
</dbReference>
<dbReference type="InterPro" id="IPR027417">
    <property type="entry name" value="P-loop_NTPase"/>
</dbReference>
<dbReference type="SMART" id="SM00382">
    <property type="entry name" value="AAA"/>
    <property type="match status" value="1"/>
</dbReference>
<feature type="domain" description="ABC transporter" evidence="7">
    <location>
        <begin position="4"/>
        <end position="235"/>
    </location>
</feature>
<keyword evidence="2" id="KW-1003">Cell membrane</keyword>
<evidence type="ECO:0000256" key="1">
    <source>
        <dbReference type="ARBA" id="ARBA00022448"/>
    </source>
</evidence>
<dbReference type="InterPro" id="IPR012340">
    <property type="entry name" value="NA-bd_OB-fold"/>
</dbReference>
<dbReference type="EMBL" id="JBHUMQ010000031">
    <property type="protein sequence ID" value="MFD2694845.1"/>
    <property type="molecule type" value="Genomic_DNA"/>
</dbReference>
<evidence type="ECO:0000259" key="7">
    <source>
        <dbReference type="PROSITE" id="PS50893"/>
    </source>
</evidence>
<dbReference type="InterPro" id="IPR003593">
    <property type="entry name" value="AAA+_ATPase"/>
</dbReference>
<dbReference type="Gene3D" id="2.40.50.140">
    <property type="entry name" value="Nucleic acid-binding proteins"/>
    <property type="match status" value="1"/>
</dbReference>